<accession>A0A077K222</accession>
<dbReference type="RefSeq" id="WP_032072293.1">
    <property type="nucleotide sequence ID" value="NC_025146.1"/>
</dbReference>
<dbReference type="Gene3D" id="3.40.50.450">
    <property type="match status" value="1"/>
</dbReference>
<geneLocation type="plasmid" evidence="1">
    <name>pCB111</name>
</geneLocation>
<dbReference type="Pfam" id="PF06908">
    <property type="entry name" value="YpsA"/>
    <property type="match status" value="1"/>
</dbReference>
<reference evidence="1" key="1">
    <citation type="submission" date="2013-09" db="EMBL/GenBank/DDBJ databases">
        <title>Analysis of type B2 neurotoxin-encoding plasmid in Clostridium botulinum.</title>
        <authorList>
            <person name="Hosomi K."/>
            <person name="Sakaguchi Y."/>
            <person name="Gotoh K."/>
            <person name="Nakamura K."/>
            <person name="Kohda T."/>
            <person name="Mukamoto M."/>
            <person name="Iida T."/>
            <person name="Kozaki S."/>
        </authorList>
    </citation>
    <scope>NUCLEOTIDE SEQUENCE</scope>
    <source>
        <strain evidence="1">111</strain>
        <plasmid evidence="1">pCB111</plasmid>
    </source>
</reference>
<proteinExistence type="predicted"/>
<dbReference type="EMBL" id="AB855771">
    <property type="protein sequence ID" value="BAP25537.1"/>
    <property type="molecule type" value="Genomic_DNA"/>
</dbReference>
<dbReference type="PANTHER" id="PTHR38440">
    <property type="entry name" value="UPF0398 PROTEIN YPSA"/>
    <property type="match status" value="1"/>
</dbReference>
<name>A0A077K222_CLOBO</name>
<dbReference type="InterPro" id="IPR010697">
    <property type="entry name" value="YspA"/>
</dbReference>
<evidence type="ECO:0000313" key="1">
    <source>
        <dbReference type="EMBL" id="BAP25537.1"/>
    </source>
</evidence>
<organism evidence="1">
    <name type="scientific">Clostridium botulinum</name>
    <dbReference type="NCBI Taxonomy" id="1491"/>
    <lineage>
        <taxon>Bacteria</taxon>
        <taxon>Bacillati</taxon>
        <taxon>Bacillota</taxon>
        <taxon>Clostridia</taxon>
        <taxon>Eubacteriales</taxon>
        <taxon>Clostridiaceae</taxon>
        <taxon>Clostridium</taxon>
    </lineage>
</organism>
<evidence type="ECO:0008006" key="2">
    <source>
        <dbReference type="Google" id="ProtNLM"/>
    </source>
</evidence>
<dbReference type="SUPFAM" id="SSF102405">
    <property type="entry name" value="MCP/YpsA-like"/>
    <property type="match status" value="1"/>
</dbReference>
<dbReference type="AlphaFoldDB" id="A0A077K222"/>
<keyword evidence="1" id="KW-0614">Plasmid</keyword>
<protein>
    <recommendedName>
        <fullName evidence="2">DUF1273 family protein</fullName>
    </recommendedName>
</protein>
<sequence length="185" mass="21718">MIVCFTAHRSHLLYGYELSNKKYQLLAKKIREICIMLIERYSVDTFITGGALGGDTVAFFVVENLKIRYPCIKNILAIPFKNQPNKWNDIDRERYRRMLNLADELVYVDALDRYKISKIEKDTYNIRKLQVRNRYMVDCSNYVIAIYNGNCKGGTYNCIQYAKKQNKTIITLNPITLREGKMKFS</sequence>
<dbReference type="PANTHER" id="PTHR38440:SF1">
    <property type="entry name" value="UPF0398 PROTEIN SPR0331"/>
    <property type="match status" value="1"/>
</dbReference>